<dbReference type="Pfam" id="PF13966">
    <property type="entry name" value="zf-RVT"/>
    <property type="match status" value="1"/>
</dbReference>
<dbReference type="AlphaFoldDB" id="A0A2I4FBX1"/>
<dbReference type="GeneID" id="108997368"/>
<evidence type="ECO:0000313" key="2">
    <source>
        <dbReference type="RefSeq" id="XP_018829141.1"/>
    </source>
</evidence>
<dbReference type="Proteomes" id="UP000235220">
    <property type="component" value="Chromosome 9"/>
</dbReference>
<reference evidence="2" key="1">
    <citation type="submission" date="2025-08" db="UniProtKB">
        <authorList>
            <consortium name="RefSeq"/>
        </authorList>
    </citation>
    <scope>IDENTIFICATION</scope>
    <source>
        <tissue evidence="2">Leaves</tissue>
    </source>
</reference>
<name>A0A2I4FBX1_JUGRE</name>
<keyword evidence="1" id="KW-1185">Reference proteome</keyword>
<dbReference type="Gramene" id="Jr09_01380_p1">
    <property type="protein sequence ID" value="cds.Jr09_01380_p1"/>
    <property type="gene ID" value="Jr09_01380"/>
</dbReference>
<evidence type="ECO:0000313" key="1">
    <source>
        <dbReference type="Proteomes" id="UP000235220"/>
    </source>
</evidence>
<dbReference type="RefSeq" id="XP_018829141.1">
    <property type="nucleotide sequence ID" value="XM_018973596.1"/>
</dbReference>
<sequence>MEGIIVRDENTKDTVESIIDSSTKWWHVEKIRTLFNPKIVVDVLKVIICPGEQADAWVWAHEKNGKLSVKSSYRLIKGIQGSDAGECLTVNRQHDLWKTLWKMTVPNKVKIFAWRACKEGLPTQQNLQQIKVVAWGSFCFYHQSLEDLSHALFNYPQIRYIWDKYLLAMRRFDSNLQVMDMPLKVKEEGNPEALSLLFLLAWGFWYRGTKWCMTRTTWIQDRWQSRQCRC</sequence>
<dbReference type="KEGG" id="jre:108997368"/>
<accession>A0A2I4FBX1</accession>
<dbReference type="OrthoDB" id="1717299at2759"/>
<dbReference type="InterPro" id="IPR026960">
    <property type="entry name" value="RVT-Znf"/>
</dbReference>
<gene>
    <name evidence="2" type="primary">LOC108997368</name>
</gene>
<proteinExistence type="predicted"/>
<organism evidence="1 2">
    <name type="scientific">Juglans regia</name>
    <name type="common">English walnut</name>
    <dbReference type="NCBI Taxonomy" id="51240"/>
    <lineage>
        <taxon>Eukaryota</taxon>
        <taxon>Viridiplantae</taxon>
        <taxon>Streptophyta</taxon>
        <taxon>Embryophyta</taxon>
        <taxon>Tracheophyta</taxon>
        <taxon>Spermatophyta</taxon>
        <taxon>Magnoliopsida</taxon>
        <taxon>eudicotyledons</taxon>
        <taxon>Gunneridae</taxon>
        <taxon>Pentapetalae</taxon>
        <taxon>rosids</taxon>
        <taxon>fabids</taxon>
        <taxon>Fagales</taxon>
        <taxon>Juglandaceae</taxon>
        <taxon>Juglans</taxon>
    </lineage>
</organism>
<protein>
    <submittedName>
        <fullName evidence="2">Uncharacterized protein LOC108997368</fullName>
    </submittedName>
</protein>